<gene>
    <name evidence="1" type="ORF">RHMOL_Rhmol03G0039800</name>
</gene>
<sequence length="429" mass="47054">MTNDVRGVNLEEAVPCMALSKYDSAIHNSIISACGGEISLFHVTTFKVWKRFMPPPPAATFLAFYHRECNPSIVGRYIVAIGMEDSTILIYKYQVDEVESELKGHEKCITGLVFSTHLNILVSSGVDAQVITGGIKADTNRKCGVGLARRRAWVGPTREELEVFVVRGQWVPQDVLPAPISFAAYSCDSQLVYTSFCDGNIGVFDADSLTLTCRIVSSIYLYPAMLSGGQAVYPRVVAAHPDQPNQFAIGLTNGSIVLMESEGKWGLSPTAVRCLPLRRSYPPVKFPGSLSVSGSCCSSSHEGGFCFPIGISATQTLNRGISEFVVMVADAEPLEILLHLLLLAEDKSLRYVMHALASLLLLKLPQYVKELPYNSNPIPTPRARELSIEELRANRKKQLKKDTTSKIKSSVDEVSIILEMELLGPLLDR</sequence>
<evidence type="ECO:0000313" key="1">
    <source>
        <dbReference type="EMBL" id="KAI8562481.1"/>
    </source>
</evidence>
<keyword evidence="2" id="KW-1185">Reference proteome</keyword>
<reference evidence="1" key="1">
    <citation type="submission" date="2022-02" db="EMBL/GenBank/DDBJ databases">
        <title>Plant Genome Project.</title>
        <authorList>
            <person name="Zhang R.-G."/>
        </authorList>
    </citation>
    <scope>NUCLEOTIDE SEQUENCE</scope>
    <source>
        <strain evidence="1">AT1</strain>
    </source>
</reference>
<accession>A0ACC0PAA9</accession>
<dbReference type="EMBL" id="CM046390">
    <property type="protein sequence ID" value="KAI8562481.1"/>
    <property type="molecule type" value="Genomic_DNA"/>
</dbReference>
<dbReference type="Proteomes" id="UP001062846">
    <property type="component" value="Chromosome 3"/>
</dbReference>
<name>A0ACC0PAA9_RHOML</name>
<organism evidence="1 2">
    <name type="scientific">Rhododendron molle</name>
    <name type="common">Chinese azalea</name>
    <name type="synonym">Azalea mollis</name>
    <dbReference type="NCBI Taxonomy" id="49168"/>
    <lineage>
        <taxon>Eukaryota</taxon>
        <taxon>Viridiplantae</taxon>
        <taxon>Streptophyta</taxon>
        <taxon>Embryophyta</taxon>
        <taxon>Tracheophyta</taxon>
        <taxon>Spermatophyta</taxon>
        <taxon>Magnoliopsida</taxon>
        <taxon>eudicotyledons</taxon>
        <taxon>Gunneridae</taxon>
        <taxon>Pentapetalae</taxon>
        <taxon>asterids</taxon>
        <taxon>Ericales</taxon>
        <taxon>Ericaceae</taxon>
        <taxon>Ericoideae</taxon>
        <taxon>Rhodoreae</taxon>
        <taxon>Rhododendron</taxon>
    </lineage>
</organism>
<comment type="caution">
    <text evidence="1">The sequence shown here is derived from an EMBL/GenBank/DDBJ whole genome shotgun (WGS) entry which is preliminary data.</text>
</comment>
<proteinExistence type="predicted"/>
<evidence type="ECO:0000313" key="2">
    <source>
        <dbReference type="Proteomes" id="UP001062846"/>
    </source>
</evidence>
<protein>
    <submittedName>
        <fullName evidence="1">Uncharacterized protein</fullName>
    </submittedName>
</protein>